<organism evidence="11 12">
    <name type="scientific">Amborella trichopoda</name>
    <dbReference type="NCBI Taxonomy" id="13333"/>
    <lineage>
        <taxon>Eukaryota</taxon>
        <taxon>Viridiplantae</taxon>
        <taxon>Streptophyta</taxon>
        <taxon>Embryophyta</taxon>
        <taxon>Tracheophyta</taxon>
        <taxon>Spermatophyta</taxon>
        <taxon>Magnoliopsida</taxon>
        <taxon>Amborellales</taxon>
        <taxon>Amborellaceae</taxon>
        <taxon>Amborella</taxon>
    </lineage>
</organism>
<gene>
    <name evidence="11" type="ORF">AMTR_s00012p00184040</name>
</gene>
<keyword evidence="12" id="KW-1185">Reference proteome</keyword>
<dbReference type="Gene3D" id="3.90.1480.20">
    <property type="entry name" value="Glycosyl transferase family 29"/>
    <property type="match status" value="1"/>
</dbReference>
<keyword evidence="3" id="KW-0328">Glycosyltransferase</keyword>
<keyword evidence="7" id="KW-1133">Transmembrane helix</keyword>
<evidence type="ECO:0000256" key="9">
    <source>
        <dbReference type="ARBA" id="ARBA00023136"/>
    </source>
</evidence>
<protein>
    <submittedName>
        <fullName evidence="11">Uncharacterized protein</fullName>
    </submittedName>
</protein>
<dbReference type="InterPro" id="IPR044782">
    <property type="entry name" value="SIA1/STLP5"/>
</dbReference>
<dbReference type="PANTHER" id="PTHR47486:SF1">
    <property type="entry name" value="SIALYLTRANSFERASE-LIKE PROTEIN 1"/>
    <property type="match status" value="1"/>
</dbReference>
<dbReference type="GO" id="GO:0000139">
    <property type="term" value="C:Golgi membrane"/>
    <property type="evidence" value="ECO:0007669"/>
    <property type="project" value="UniProtKB-SubCell"/>
</dbReference>
<sequence>MKPQKALNRPPTVLLLLFLALISSILILAIQSTFFSGAGKNGVNSKDISDLYAFQNKSSNVWQQRALDSLHTLLTTYNVQFKNYDPLEYPFDVCETILLWEQYRNMTTILTREYLDARPNGWLEYAAQRISQLPPFYPRQFRTCAVVGNSGDLLKTEFGLEIDAHNAVIRENEAPVNEGWLLNVDSYHVWGLLPSGTSVMGFLIQSALHLHLQAWREFTGTLAMLLLWPFLPRGNLGPAWTTSCPQNWDVYFSLH</sequence>
<accession>W1PJI7</accession>
<dbReference type="STRING" id="13333.W1PJI7"/>
<dbReference type="Proteomes" id="UP000017836">
    <property type="component" value="Unassembled WGS sequence"/>
</dbReference>
<dbReference type="eggNOG" id="KOG2692">
    <property type="taxonomic scope" value="Eukaryota"/>
</dbReference>
<comment type="subcellular location">
    <subcellularLocation>
        <location evidence="1">Golgi apparatus membrane</location>
        <topology evidence="1">Single-pass type II membrane protein</topology>
    </subcellularLocation>
</comment>
<evidence type="ECO:0000256" key="5">
    <source>
        <dbReference type="ARBA" id="ARBA00022692"/>
    </source>
</evidence>
<dbReference type="GO" id="GO:0008373">
    <property type="term" value="F:sialyltransferase activity"/>
    <property type="evidence" value="ECO:0007669"/>
    <property type="project" value="InterPro"/>
</dbReference>
<dbReference type="GO" id="GO:0009860">
    <property type="term" value="P:pollen tube growth"/>
    <property type="evidence" value="ECO:0000318"/>
    <property type="project" value="GO_Central"/>
</dbReference>
<dbReference type="AlphaFoldDB" id="W1PJI7"/>
<dbReference type="GO" id="GO:0009846">
    <property type="term" value="P:pollen germination"/>
    <property type="evidence" value="ECO:0000318"/>
    <property type="project" value="GO_Central"/>
</dbReference>
<evidence type="ECO:0000256" key="2">
    <source>
        <dbReference type="ARBA" id="ARBA00006003"/>
    </source>
</evidence>
<dbReference type="HOGENOM" id="CLU_039790_1_1_1"/>
<comment type="similarity">
    <text evidence="2">Belongs to the glycosyltransferase 29 family.</text>
</comment>
<dbReference type="GO" id="GO:0005794">
    <property type="term" value="C:Golgi apparatus"/>
    <property type="evidence" value="ECO:0000318"/>
    <property type="project" value="GO_Central"/>
</dbReference>
<evidence type="ECO:0000256" key="8">
    <source>
        <dbReference type="ARBA" id="ARBA00023034"/>
    </source>
</evidence>
<proteinExistence type="inferred from homology"/>
<keyword evidence="6" id="KW-0735">Signal-anchor</keyword>
<dbReference type="EMBL" id="KI393609">
    <property type="protein sequence ID" value="ERN07826.1"/>
    <property type="molecule type" value="Genomic_DNA"/>
</dbReference>
<evidence type="ECO:0000256" key="1">
    <source>
        <dbReference type="ARBA" id="ARBA00004323"/>
    </source>
</evidence>
<evidence type="ECO:0000256" key="3">
    <source>
        <dbReference type="ARBA" id="ARBA00022676"/>
    </source>
</evidence>
<evidence type="ECO:0000256" key="6">
    <source>
        <dbReference type="ARBA" id="ARBA00022968"/>
    </source>
</evidence>
<dbReference type="PANTHER" id="PTHR47486">
    <property type="entry name" value="SIALYLTRANSFERASE-LIKE PROTEIN 1"/>
    <property type="match status" value="1"/>
</dbReference>
<evidence type="ECO:0000256" key="4">
    <source>
        <dbReference type="ARBA" id="ARBA00022679"/>
    </source>
</evidence>
<dbReference type="Pfam" id="PF00777">
    <property type="entry name" value="Glyco_transf_29"/>
    <property type="match status" value="1"/>
</dbReference>
<evidence type="ECO:0000256" key="7">
    <source>
        <dbReference type="ARBA" id="ARBA00022989"/>
    </source>
</evidence>
<evidence type="ECO:0000313" key="11">
    <source>
        <dbReference type="EMBL" id="ERN07826.1"/>
    </source>
</evidence>
<keyword evidence="4" id="KW-0808">Transferase</keyword>
<dbReference type="InterPro" id="IPR001675">
    <property type="entry name" value="Glyco_trans_29"/>
</dbReference>
<keyword evidence="8" id="KW-0333">Golgi apparatus</keyword>
<evidence type="ECO:0000313" key="12">
    <source>
        <dbReference type="Proteomes" id="UP000017836"/>
    </source>
</evidence>
<dbReference type="Gramene" id="ERN07826">
    <property type="protein sequence ID" value="ERN07826"/>
    <property type="gene ID" value="AMTR_s00012p00184040"/>
</dbReference>
<evidence type="ECO:0000256" key="10">
    <source>
        <dbReference type="ARBA" id="ARBA00023180"/>
    </source>
</evidence>
<keyword evidence="5" id="KW-0812">Transmembrane</keyword>
<keyword evidence="10" id="KW-0325">Glycoprotein</keyword>
<reference evidence="12" key="1">
    <citation type="journal article" date="2013" name="Science">
        <title>The Amborella genome and the evolution of flowering plants.</title>
        <authorList>
            <consortium name="Amborella Genome Project"/>
        </authorList>
    </citation>
    <scope>NUCLEOTIDE SEQUENCE [LARGE SCALE GENOMIC DNA]</scope>
</reference>
<name>W1PJI7_AMBTC</name>
<keyword evidence="9" id="KW-0472">Membrane</keyword>
<dbReference type="InterPro" id="IPR038578">
    <property type="entry name" value="GT29-like_sf"/>
</dbReference>